<dbReference type="InterPro" id="IPR011330">
    <property type="entry name" value="Glyco_hydro/deAcase_b/a-brl"/>
</dbReference>
<dbReference type="InterPro" id="IPR002509">
    <property type="entry name" value="NODB_dom"/>
</dbReference>
<proteinExistence type="predicted"/>
<accession>A0A1J5SW94</accession>
<dbReference type="SUPFAM" id="SSF88713">
    <property type="entry name" value="Glycoside hydrolase/deacetylase"/>
    <property type="match status" value="1"/>
</dbReference>
<dbReference type="AlphaFoldDB" id="A0A1J5SW94"/>
<evidence type="ECO:0000259" key="1">
    <source>
        <dbReference type="PROSITE" id="PS51677"/>
    </source>
</evidence>
<dbReference type="EMBL" id="MLJW01000016">
    <property type="protein sequence ID" value="OIR12751.1"/>
    <property type="molecule type" value="Genomic_DNA"/>
</dbReference>
<reference evidence="2" key="1">
    <citation type="submission" date="2016-10" db="EMBL/GenBank/DDBJ databases">
        <title>Sequence of Gallionella enrichment culture.</title>
        <authorList>
            <person name="Poehlein A."/>
            <person name="Muehling M."/>
            <person name="Daniel R."/>
        </authorList>
    </citation>
    <scope>NUCLEOTIDE SEQUENCE</scope>
</reference>
<dbReference type="PROSITE" id="PS51677">
    <property type="entry name" value="NODB"/>
    <property type="match status" value="1"/>
</dbReference>
<dbReference type="Gene3D" id="3.20.20.370">
    <property type="entry name" value="Glycoside hydrolase/deacetylase"/>
    <property type="match status" value="1"/>
</dbReference>
<sequence>MIRKVSFIVTIFWICILCNSIVACNSAKSNPHQIITKTGEDTNQFLWKKTNYDSGKQYIYLTFDDGPQNGTAAVFELCKQLGVKASFFMVGQHAQTKRLRQIVSMVRNAYPQILLCNHSFTHANNKYQFFYHHPEMAVEDFLRAQSSLNIPFKIVRLPGNRAWIGQNEMKASELVKPVCILLDSAGYNAIGWDVEWQFKHRNAHPIQTPEQMIAIVDSAFAKRDTRTYNHIVILSHDRMFRDKNYTDSLAKFIMLLKRNPNYVFETVDHYPHLKPMQ</sequence>
<name>A0A1J5SW94_9ZZZZ</name>
<dbReference type="GO" id="GO:0005975">
    <property type="term" value="P:carbohydrate metabolic process"/>
    <property type="evidence" value="ECO:0007669"/>
    <property type="project" value="InterPro"/>
</dbReference>
<dbReference type="PANTHER" id="PTHR10587">
    <property type="entry name" value="GLYCOSYL TRANSFERASE-RELATED"/>
    <property type="match status" value="1"/>
</dbReference>
<protein>
    <submittedName>
        <fullName evidence="2">Polysaccharide deacetylase</fullName>
    </submittedName>
</protein>
<comment type="caution">
    <text evidence="2">The sequence shown here is derived from an EMBL/GenBank/DDBJ whole genome shotgun (WGS) entry which is preliminary data.</text>
</comment>
<organism evidence="2">
    <name type="scientific">mine drainage metagenome</name>
    <dbReference type="NCBI Taxonomy" id="410659"/>
    <lineage>
        <taxon>unclassified sequences</taxon>
        <taxon>metagenomes</taxon>
        <taxon>ecological metagenomes</taxon>
    </lineage>
</organism>
<evidence type="ECO:0000313" key="2">
    <source>
        <dbReference type="EMBL" id="OIR12751.1"/>
    </source>
</evidence>
<dbReference type="Pfam" id="PF01522">
    <property type="entry name" value="Polysacc_deac_1"/>
    <property type="match status" value="1"/>
</dbReference>
<dbReference type="InterPro" id="IPR050248">
    <property type="entry name" value="Polysacc_deacetylase_ArnD"/>
</dbReference>
<dbReference type="GO" id="GO:0016810">
    <property type="term" value="F:hydrolase activity, acting on carbon-nitrogen (but not peptide) bonds"/>
    <property type="evidence" value="ECO:0007669"/>
    <property type="project" value="InterPro"/>
</dbReference>
<dbReference type="PROSITE" id="PS51257">
    <property type="entry name" value="PROKAR_LIPOPROTEIN"/>
    <property type="match status" value="1"/>
</dbReference>
<feature type="domain" description="NodB homology" evidence="1">
    <location>
        <begin position="57"/>
        <end position="265"/>
    </location>
</feature>
<gene>
    <name evidence="2" type="ORF">GALL_58180</name>
</gene>
<dbReference type="PANTHER" id="PTHR10587:SF125">
    <property type="entry name" value="POLYSACCHARIDE DEACETYLASE YHEN-RELATED"/>
    <property type="match status" value="1"/>
</dbReference>